<reference evidence="2 3" key="1">
    <citation type="submission" date="2019-02" db="EMBL/GenBank/DDBJ databases">
        <title>Deep-cultivation of Planctomycetes and their phenomic and genomic characterization uncovers novel biology.</title>
        <authorList>
            <person name="Wiegand S."/>
            <person name="Jogler M."/>
            <person name="Boedeker C."/>
            <person name="Pinto D."/>
            <person name="Vollmers J."/>
            <person name="Rivas-Marin E."/>
            <person name="Kohn T."/>
            <person name="Peeters S.H."/>
            <person name="Heuer A."/>
            <person name="Rast P."/>
            <person name="Oberbeckmann S."/>
            <person name="Bunk B."/>
            <person name="Jeske O."/>
            <person name="Meyerdierks A."/>
            <person name="Storesund J.E."/>
            <person name="Kallscheuer N."/>
            <person name="Luecker S."/>
            <person name="Lage O.M."/>
            <person name="Pohl T."/>
            <person name="Merkel B.J."/>
            <person name="Hornburger P."/>
            <person name="Mueller R.-W."/>
            <person name="Bruemmer F."/>
            <person name="Labrenz M."/>
            <person name="Spormann A.M."/>
            <person name="Op Den Camp H."/>
            <person name="Overmann J."/>
            <person name="Amann R."/>
            <person name="Jetten M.S.M."/>
            <person name="Mascher T."/>
            <person name="Medema M.H."/>
            <person name="Devos D.P."/>
            <person name="Kaster A.-K."/>
            <person name="Ovreas L."/>
            <person name="Rohde M."/>
            <person name="Galperin M.Y."/>
            <person name="Jogler C."/>
        </authorList>
    </citation>
    <scope>NUCLEOTIDE SEQUENCE [LARGE SCALE GENOMIC DNA]</scope>
    <source>
        <strain evidence="2 3">Pan54</strain>
    </source>
</reference>
<gene>
    <name evidence="2" type="ORF">Pan54_26270</name>
</gene>
<organism evidence="2 3">
    <name type="scientific">Rubinisphaera italica</name>
    <dbReference type="NCBI Taxonomy" id="2527969"/>
    <lineage>
        <taxon>Bacteria</taxon>
        <taxon>Pseudomonadati</taxon>
        <taxon>Planctomycetota</taxon>
        <taxon>Planctomycetia</taxon>
        <taxon>Planctomycetales</taxon>
        <taxon>Planctomycetaceae</taxon>
        <taxon>Rubinisphaera</taxon>
    </lineage>
</organism>
<keyword evidence="1" id="KW-0812">Transmembrane</keyword>
<keyword evidence="1" id="KW-1133">Transmembrane helix</keyword>
<sequence>MSGSNRNNHPEEHESETISWNRRMMGVGWTVSIVGCLFIVVFLWGLIAGWFSISGDSTDDSIALTVAVNTDEVAASAGAAAEAVSETSDKVSVASDTTVIDGTIVAVGESGQNYIISLIPKPDEKAELNEESKTIPVEYVATDATKFEGEATEAKDLETGDVIQMVYREDTEKEKRFALKVTESVKTEQEEVAAAQAKK</sequence>
<protein>
    <submittedName>
        <fullName evidence="2">Uncharacterized protein</fullName>
    </submittedName>
</protein>
<dbReference type="OrthoDB" id="9871699at2"/>
<dbReference type="Proteomes" id="UP000316095">
    <property type="component" value="Unassembled WGS sequence"/>
</dbReference>
<comment type="caution">
    <text evidence="2">The sequence shown here is derived from an EMBL/GenBank/DDBJ whole genome shotgun (WGS) entry which is preliminary data.</text>
</comment>
<dbReference type="RefSeq" id="WP_146503823.1">
    <property type="nucleotide sequence ID" value="NZ_SJPG01000001.1"/>
</dbReference>
<proteinExistence type="predicted"/>
<name>A0A5C5XFW1_9PLAN</name>
<evidence type="ECO:0000313" key="2">
    <source>
        <dbReference type="EMBL" id="TWT61890.1"/>
    </source>
</evidence>
<evidence type="ECO:0000313" key="3">
    <source>
        <dbReference type="Proteomes" id="UP000316095"/>
    </source>
</evidence>
<evidence type="ECO:0000256" key="1">
    <source>
        <dbReference type="SAM" id="Phobius"/>
    </source>
</evidence>
<dbReference type="AlphaFoldDB" id="A0A5C5XFW1"/>
<dbReference type="EMBL" id="SJPG01000001">
    <property type="protein sequence ID" value="TWT61890.1"/>
    <property type="molecule type" value="Genomic_DNA"/>
</dbReference>
<keyword evidence="1" id="KW-0472">Membrane</keyword>
<accession>A0A5C5XFW1</accession>
<feature type="transmembrane region" description="Helical" evidence="1">
    <location>
        <begin position="27"/>
        <end position="51"/>
    </location>
</feature>
<keyword evidence="3" id="KW-1185">Reference proteome</keyword>